<evidence type="ECO:0000313" key="1">
    <source>
        <dbReference type="EMBL" id="KAG8066009.1"/>
    </source>
</evidence>
<dbReference type="OrthoDB" id="592695at2759"/>
<dbReference type="AlphaFoldDB" id="A0A8J5T0U4"/>
<organism evidence="1 2">
    <name type="scientific">Zizania palustris</name>
    <name type="common">Northern wild rice</name>
    <dbReference type="NCBI Taxonomy" id="103762"/>
    <lineage>
        <taxon>Eukaryota</taxon>
        <taxon>Viridiplantae</taxon>
        <taxon>Streptophyta</taxon>
        <taxon>Embryophyta</taxon>
        <taxon>Tracheophyta</taxon>
        <taxon>Spermatophyta</taxon>
        <taxon>Magnoliopsida</taxon>
        <taxon>Liliopsida</taxon>
        <taxon>Poales</taxon>
        <taxon>Poaceae</taxon>
        <taxon>BOP clade</taxon>
        <taxon>Oryzoideae</taxon>
        <taxon>Oryzeae</taxon>
        <taxon>Zizaniinae</taxon>
        <taxon>Zizania</taxon>
    </lineage>
</organism>
<name>A0A8J5T0U4_ZIZPA</name>
<sequence>MAMGDGVGSCSLAVTASEDYESWTEQQKLEDILNCDPSRNIMPKHPESKAYFEKELQERLDRYIYVASPKLAPAFQKDSVKHFYQVFNCWVALEGTSLCGYCSDPNALHRYGFSPLHLAA</sequence>
<reference evidence="1" key="2">
    <citation type="submission" date="2021-02" db="EMBL/GenBank/DDBJ databases">
        <authorList>
            <person name="Kimball J.A."/>
            <person name="Haas M.W."/>
            <person name="Macchietto M."/>
            <person name="Kono T."/>
            <person name="Duquette J."/>
            <person name="Shao M."/>
        </authorList>
    </citation>
    <scope>NUCLEOTIDE SEQUENCE</scope>
    <source>
        <tissue evidence="1">Fresh leaf tissue</tissue>
    </source>
</reference>
<reference evidence="1" key="1">
    <citation type="journal article" date="2021" name="bioRxiv">
        <title>Whole Genome Assembly and Annotation of Northern Wild Rice, Zizania palustris L., Supports a Whole Genome Duplication in the Zizania Genus.</title>
        <authorList>
            <person name="Haas M."/>
            <person name="Kono T."/>
            <person name="Macchietto M."/>
            <person name="Millas R."/>
            <person name="McGilp L."/>
            <person name="Shao M."/>
            <person name="Duquette J."/>
            <person name="Hirsch C.N."/>
            <person name="Kimball J."/>
        </authorList>
    </citation>
    <scope>NUCLEOTIDE SEQUENCE</scope>
    <source>
        <tissue evidence="1">Fresh leaf tissue</tissue>
    </source>
</reference>
<comment type="caution">
    <text evidence="1">The sequence shown here is derived from an EMBL/GenBank/DDBJ whole genome shotgun (WGS) entry which is preliminary data.</text>
</comment>
<evidence type="ECO:0000313" key="2">
    <source>
        <dbReference type="Proteomes" id="UP000729402"/>
    </source>
</evidence>
<keyword evidence="2" id="KW-1185">Reference proteome</keyword>
<protein>
    <submittedName>
        <fullName evidence="1">Uncharacterized protein</fullName>
    </submittedName>
</protein>
<dbReference type="Proteomes" id="UP000729402">
    <property type="component" value="Unassembled WGS sequence"/>
</dbReference>
<dbReference type="EMBL" id="JAAALK010000285">
    <property type="protein sequence ID" value="KAG8066009.1"/>
    <property type="molecule type" value="Genomic_DNA"/>
</dbReference>
<proteinExistence type="predicted"/>
<gene>
    <name evidence="1" type="ORF">GUJ93_ZPchr0004g39309</name>
</gene>
<accession>A0A8J5T0U4</accession>